<sequence>MSPPATQVLLSFGLCCQQRRIKKKVISRCRRRSPPPLIFVVAFDQEEGGRRRRRKERAIYPKQRMMQLGTWKWSRGNLAGKFSEVMAWDSQTLARESVNE</sequence>
<accession>A0AAV2GHM7</accession>
<dbReference type="EMBL" id="OZ034822">
    <property type="protein sequence ID" value="CAL1410159.1"/>
    <property type="molecule type" value="Genomic_DNA"/>
</dbReference>
<dbReference type="Proteomes" id="UP001497516">
    <property type="component" value="Chromosome 9"/>
</dbReference>
<organism evidence="1 2">
    <name type="scientific">Linum trigynum</name>
    <dbReference type="NCBI Taxonomy" id="586398"/>
    <lineage>
        <taxon>Eukaryota</taxon>
        <taxon>Viridiplantae</taxon>
        <taxon>Streptophyta</taxon>
        <taxon>Embryophyta</taxon>
        <taxon>Tracheophyta</taxon>
        <taxon>Spermatophyta</taxon>
        <taxon>Magnoliopsida</taxon>
        <taxon>eudicotyledons</taxon>
        <taxon>Gunneridae</taxon>
        <taxon>Pentapetalae</taxon>
        <taxon>rosids</taxon>
        <taxon>fabids</taxon>
        <taxon>Malpighiales</taxon>
        <taxon>Linaceae</taxon>
        <taxon>Linum</taxon>
    </lineage>
</organism>
<dbReference type="AlphaFoldDB" id="A0AAV2GHM7"/>
<evidence type="ECO:0000313" key="2">
    <source>
        <dbReference type="Proteomes" id="UP001497516"/>
    </source>
</evidence>
<gene>
    <name evidence="1" type="ORF">LTRI10_LOCUS49602</name>
</gene>
<proteinExistence type="predicted"/>
<protein>
    <submittedName>
        <fullName evidence="1">Uncharacterized protein</fullName>
    </submittedName>
</protein>
<reference evidence="1 2" key="1">
    <citation type="submission" date="2024-04" db="EMBL/GenBank/DDBJ databases">
        <authorList>
            <person name="Fracassetti M."/>
        </authorList>
    </citation>
    <scope>NUCLEOTIDE SEQUENCE [LARGE SCALE GENOMIC DNA]</scope>
</reference>
<name>A0AAV2GHM7_9ROSI</name>
<keyword evidence="2" id="KW-1185">Reference proteome</keyword>
<evidence type="ECO:0000313" key="1">
    <source>
        <dbReference type="EMBL" id="CAL1410159.1"/>
    </source>
</evidence>